<dbReference type="SUPFAM" id="SSF50104">
    <property type="entry name" value="Translation proteins SH3-like domain"/>
    <property type="match status" value="1"/>
</dbReference>
<evidence type="ECO:0000256" key="1">
    <source>
        <dbReference type="SAM" id="MobiDB-lite"/>
    </source>
</evidence>
<feature type="domain" description="KOW" evidence="2">
    <location>
        <begin position="486"/>
        <end position="514"/>
    </location>
</feature>
<dbReference type="InterPro" id="IPR005824">
    <property type="entry name" value="KOW"/>
</dbReference>
<comment type="caution">
    <text evidence="3">The sequence shown here is derived from an EMBL/GenBank/DDBJ whole genome shotgun (WGS) entry which is preliminary data.</text>
</comment>
<feature type="compositionally biased region" description="Low complexity" evidence="1">
    <location>
        <begin position="1"/>
        <end position="19"/>
    </location>
</feature>
<protein>
    <submittedName>
        <fullName evidence="3">KOW domain-containing protein</fullName>
    </submittedName>
</protein>
<gene>
    <name evidence="3" type="ORF">MSAN_01893200</name>
</gene>
<sequence>MSVKSASASASDSPEAISATDVYPAQFRPSTPPAVSTGPPPRKRQRLSKASASPNAIPRRVMRLLDIEADEDRVEDDEEEEEEGGDFIDDEPDHEMSTLPFVKLEQPTDDDPDALRRIAARFDDAARKEREVREERELRVGAEESHHGDATLTALFAPALHGFIVPSHWEVRLVDFMRTLEDIGVGMVGTQGPSSRLVFYETMPDEEQAKGTNAMRVANAARTWLTAHHLSFRGPEEISPWECLALLGFRDQNDHPDNIDKRYNCFARLKSRILGGIYENDLVFIDTANSSTIWVVPRLHVGLVPLAKGQRPPRRLLDADALKFHLGVENLEFSRGARRCMWGDRYFAPHCGLETLPSNLEYSLDRVRPTEDELELFWASKCPEISAAFTGVTTAVQEGDRVVAVDPIFRYSMDGEIAAFFKRREDGQRLRMAVVVHPLPPGSSQDLDVTTGALAVKKIGGIEVTGLVSAVHVSDLRLHLLSPRRVVNVGDRVVVVAGSAYRGQSGRITKFSTTSTICFDSPDLGELEVALRHVRLDFRRGDIVRVVRGEHKDQVGLIVGLYLGGGIEIYLCDMTRMNAQLDPQTGGMKLSAESLKFDTTEMMTEEAPVIRLKTYDMAFLHFAANDLQQSIERRREADKELERARHDWELDIMHTGRLPPRDVIASGSLESGGDLRRDVRVHVMVEHSQIVDELGLDNVVERFSGLPVLMAVWLKGYRKLMVFERPSRPRTPPAIEKSAIETADLTAAEIKSQSVLKQAPVDIGETDGRWLAHPKMIWKRIDAQVCDAETLLKLRNTPNVGNRVGVKVMKMADAVGYLRPFGFPIKEEKAYAAVNEFLAPGKDARVPIVALRPLRRTPVNGERGEMCCISARKCRVIVIGPDVKGNRSRIGEYAETMLPHTLSSSGSIVVCVRFAWEKTSDGSDFQPQAEYNLQSLCSALNRDTPSQPPVPPTDFDKKRA</sequence>
<dbReference type="InterPro" id="IPR008991">
    <property type="entry name" value="Translation_prot_SH3-like_sf"/>
</dbReference>
<feature type="compositionally biased region" description="Acidic residues" evidence="1">
    <location>
        <begin position="67"/>
        <end position="93"/>
    </location>
</feature>
<evidence type="ECO:0000313" key="3">
    <source>
        <dbReference type="EMBL" id="KAF7345169.1"/>
    </source>
</evidence>
<name>A0A8H6XRJ8_9AGAR</name>
<evidence type="ECO:0000313" key="4">
    <source>
        <dbReference type="Proteomes" id="UP000623467"/>
    </source>
</evidence>
<evidence type="ECO:0000259" key="2">
    <source>
        <dbReference type="SMART" id="SM00739"/>
    </source>
</evidence>
<keyword evidence="4" id="KW-1185">Reference proteome</keyword>
<dbReference type="SMART" id="SM00739">
    <property type="entry name" value="KOW"/>
    <property type="match status" value="2"/>
</dbReference>
<feature type="domain" description="KOW" evidence="2">
    <location>
        <begin position="537"/>
        <end position="564"/>
    </location>
</feature>
<dbReference type="AlphaFoldDB" id="A0A8H6XRJ8"/>
<feature type="region of interest" description="Disordered" evidence="1">
    <location>
        <begin position="940"/>
        <end position="960"/>
    </location>
</feature>
<reference evidence="3" key="1">
    <citation type="submission" date="2020-05" db="EMBL/GenBank/DDBJ databases">
        <title>Mycena genomes resolve the evolution of fungal bioluminescence.</title>
        <authorList>
            <person name="Tsai I.J."/>
        </authorList>
    </citation>
    <scope>NUCLEOTIDE SEQUENCE</scope>
    <source>
        <strain evidence="3">160909Yilan</strain>
    </source>
</reference>
<proteinExistence type="predicted"/>
<organism evidence="3 4">
    <name type="scientific">Mycena sanguinolenta</name>
    <dbReference type="NCBI Taxonomy" id="230812"/>
    <lineage>
        <taxon>Eukaryota</taxon>
        <taxon>Fungi</taxon>
        <taxon>Dikarya</taxon>
        <taxon>Basidiomycota</taxon>
        <taxon>Agaricomycotina</taxon>
        <taxon>Agaricomycetes</taxon>
        <taxon>Agaricomycetidae</taxon>
        <taxon>Agaricales</taxon>
        <taxon>Marasmiineae</taxon>
        <taxon>Mycenaceae</taxon>
        <taxon>Mycena</taxon>
    </lineage>
</organism>
<accession>A0A8H6XRJ8</accession>
<dbReference type="Proteomes" id="UP000623467">
    <property type="component" value="Unassembled WGS sequence"/>
</dbReference>
<dbReference type="EMBL" id="JACAZH010000020">
    <property type="protein sequence ID" value="KAF7345169.1"/>
    <property type="molecule type" value="Genomic_DNA"/>
</dbReference>
<feature type="region of interest" description="Disordered" evidence="1">
    <location>
        <begin position="1"/>
        <end position="94"/>
    </location>
</feature>
<dbReference type="OrthoDB" id="3011533at2759"/>